<dbReference type="Proteomes" id="UP000195985">
    <property type="component" value="Unassembled WGS sequence"/>
</dbReference>
<evidence type="ECO:0000313" key="2">
    <source>
        <dbReference type="Proteomes" id="UP000195985"/>
    </source>
</evidence>
<protein>
    <submittedName>
        <fullName evidence="1">Uncharacterized protein</fullName>
    </submittedName>
</protein>
<reference evidence="2" key="1">
    <citation type="submission" date="2016-04" db="EMBL/GenBank/DDBJ databases">
        <authorList>
            <person name="Strepis N."/>
        </authorList>
    </citation>
    <scope>NUCLEOTIDE SEQUENCE [LARGE SCALE GENOMIC DNA]</scope>
</reference>
<accession>A0A1W1IJB4</accession>
<dbReference type="EMBL" id="FWEY01000011">
    <property type="protein sequence ID" value="SLM53080.1"/>
    <property type="molecule type" value="Genomic_DNA"/>
</dbReference>
<dbReference type="OrthoDB" id="2453979at2"/>
<name>A0A1W1IJB4_9LACT</name>
<organism evidence="1 2">
    <name type="scientific">Trichococcus pasteurii</name>
    <dbReference type="NCBI Taxonomy" id="43064"/>
    <lineage>
        <taxon>Bacteria</taxon>
        <taxon>Bacillati</taxon>
        <taxon>Bacillota</taxon>
        <taxon>Bacilli</taxon>
        <taxon>Lactobacillales</taxon>
        <taxon>Carnobacteriaceae</taxon>
        <taxon>Trichococcus</taxon>
    </lineage>
</organism>
<sequence length="281" mass="32001">MSLGKESGGFLLENILSVFSEYGVESTKQIAKDVIESTAGEIVAEVGLDLIGSMIPGIGSLYTTFKQKKAIQNISIGLEEFMKHQEEINQNLIAQTSENKAKLDEILSIALEQIANTHQQEKIEYIVNGYSELTKVVNINFDMAHLYFDTLNRLTLLDISCLKLSYSTWDLTKDNTLTYENILDEFDINYEQYTAVRNNLERYGLLQNQYEKMVKKDMESINKSVNEVITSLNATQSAIKDPKKKINPIKMNNKLKPKARDKLIVSGFGREFIEFFIKNIE</sequence>
<keyword evidence="2" id="KW-1185">Reference proteome</keyword>
<dbReference type="RefSeq" id="WP_086943801.1">
    <property type="nucleotide sequence ID" value="NZ_FONM01000015.1"/>
</dbReference>
<proteinExistence type="predicted"/>
<gene>
    <name evidence="1" type="ORF">TPAS_2792</name>
</gene>
<dbReference type="AlphaFoldDB" id="A0A1W1IJB4"/>
<evidence type="ECO:0000313" key="1">
    <source>
        <dbReference type="EMBL" id="SLM53080.1"/>
    </source>
</evidence>